<dbReference type="RefSeq" id="WP_159252249.1">
    <property type="nucleotide sequence ID" value="NZ_JADOFP010000012.1"/>
</dbReference>
<organism evidence="1 2">
    <name type="scientific">Pediococcus pentosaceus</name>
    <dbReference type="NCBI Taxonomy" id="1255"/>
    <lineage>
        <taxon>Bacteria</taxon>
        <taxon>Bacillati</taxon>
        <taxon>Bacillota</taxon>
        <taxon>Bacilli</taxon>
        <taxon>Lactobacillales</taxon>
        <taxon>Lactobacillaceae</taxon>
        <taxon>Pediococcus</taxon>
    </lineage>
</organism>
<evidence type="ECO:0000313" key="1">
    <source>
        <dbReference type="EMBL" id="MBF7115776.1"/>
    </source>
</evidence>
<name>A0AB73HIG0_PEDPE</name>
<dbReference type="EMBL" id="JADOFP010000012">
    <property type="protein sequence ID" value="MBF7115776.1"/>
    <property type="molecule type" value="Genomic_DNA"/>
</dbReference>
<dbReference type="AlphaFoldDB" id="A0AB73HIG0"/>
<evidence type="ECO:0000313" key="2">
    <source>
        <dbReference type="Proteomes" id="UP001194632"/>
    </source>
</evidence>
<comment type="caution">
    <text evidence="1">The sequence shown here is derived from an EMBL/GenBank/DDBJ whole genome shotgun (WGS) entry which is preliminary data.</text>
</comment>
<gene>
    <name evidence="1" type="ORF">ITQ90_10025</name>
</gene>
<reference evidence="1" key="1">
    <citation type="submission" date="2020-11" db="EMBL/GenBank/DDBJ databases">
        <title>Antibiotic susceptibility profiles of Pediococcus pentosaceus from various origins and their implications for the safety assessment of strains with food-technology applications.</title>
        <authorList>
            <person name="Shani N."/>
            <person name="Oberhaensli S."/>
            <person name="Arias E."/>
        </authorList>
    </citation>
    <scope>NUCLEOTIDE SEQUENCE</scope>
    <source>
        <strain evidence="1">FAM 24207</strain>
    </source>
</reference>
<proteinExistence type="predicted"/>
<sequence>MERFKFYSINDASIDFYWGRIKKVMKNVESNDHPTFLDVLEFYNINKILKNDIYLSEFSKEQIKKIRGSFNKKINIFFSSLTKEKYYLLLRMFIFSNFKYKYRKLS</sequence>
<dbReference type="Proteomes" id="UP001194632">
    <property type="component" value="Unassembled WGS sequence"/>
</dbReference>
<protein>
    <submittedName>
        <fullName evidence="1">Uncharacterized protein</fullName>
    </submittedName>
</protein>
<accession>A0AB73HIG0</accession>